<sequence>MTVSQTEAAAPPRPQAENEDATDKAGLRVMLSEAQVLAVVPVSPVTLWRMERDGRFPRGTFISPNKKIWWADEIAAWQREVDGRRRGRRHHPSGSKSTETT</sequence>
<dbReference type="RefSeq" id="WP_231143231.1">
    <property type="nucleotide sequence ID" value="NZ_CP088100.1"/>
</dbReference>
<keyword evidence="3" id="KW-1185">Reference proteome</keyword>
<evidence type="ECO:0000313" key="2">
    <source>
        <dbReference type="EMBL" id="UFW85364.1"/>
    </source>
</evidence>
<feature type="region of interest" description="Disordered" evidence="1">
    <location>
        <begin position="80"/>
        <end position="101"/>
    </location>
</feature>
<dbReference type="EMBL" id="CP088100">
    <property type="protein sequence ID" value="UFW85364.1"/>
    <property type="molecule type" value="Genomic_DNA"/>
</dbReference>
<accession>A0ABY3QHB0</accession>
<organism evidence="2 3">
    <name type="scientific">Bradyrhizobium barranii</name>
    <dbReference type="NCBI Taxonomy" id="2992140"/>
    <lineage>
        <taxon>Bacteria</taxon>
        <taxon>Pseudomonadati</taxon>
        <taxon>Pseudomonadota</taxon>
        <taxon>Alphaproteobacteria</taxon>
        <taxon>Hyphomicrobiales</taxon>
        <taxon>Nitrobacteraceae</taxon>
        <taxon>Bradyrhizobium</taxon>
    </lineage>
</organism>
<dbReference type="Proteomes" id="UP001430990">
    <property type="component" value="Chromosome"/>
</dbReference>
<evidence type="ECO:0000313" key="3">
    <source>
        <dbReference type="Proteomes" id="UP001430990"/>
    </source>
</evidence>
<reference evidence="2" key="1">
    <citation type="submission" date="2021-11" db="EMBL/GenBank/DDBJ databases">
        <title>Australian commercial rhizobial inoculants.</title>
        <authorList>
            <person name="Kohlmeier M.G."/>
            <person name="O'Hara G.W."/>
            <person name="Colombi E."/>
            <person name="Ramsay J.P."/>
            <person name="Terpolilli J."/>
        </authorList>
    </citation>
    <scope>NUCLEOTIDE SEQUENCE</scope>
    <source>
        <strain evidence="2">CC829</strain>
    </source>
</reference>
<evidence type="ECO:0000256" key="1">
    <source>
        <dbReference type="SAM" id="MobiDB-lite"/>
    </source>
</evidence>
<proteinExistence type="predicted"/>
<evidence type="ECO:0008006" key="4">
    <source>
        <dbReference type="Google" id="ProtNLM"/>
    </source>
</evidence>
<feature type="region of interest" description="Disordered" evidence="1">
    <location>
        <begin position="1"/>
        <end position="25"/>
    </location>
</feature>
<name>A0ABY3QHB0_9BRAD</name>
<protein>
    <recommendedName>
        <fullName evidence="4">AlpA family transcriptional regulator</fullName>
    </recommendedName>
</protein>
<gene>
    <name evidence="2" type="ORF">BjapCC829_36490</name>
</gene>